<accession>A0A518GRM3</accession>
<dbReference type="EMBL" id="CP036299">
    <property type="protein sequence ID" value="QDV31232.1"/>
    <property type="molecule type" value="Genomic_DNA"/>
</dbReference>
<organism evidence="1 2">
    <name type="scientific">Planctopirus ephydatiae</name>
    <dbReference type="NCBI Taxonomy" id="2528019"/>
    <lineage>
        <taxon>Bacteria</taxon>
        <taxon>Pseudomonadati</taxon>
        <taxon>Planctomycetota</taxon>
        <taxon>Planctomycetia</taxon>
        <taxon>Planctomycetales</taxon>
        <taxon>Planctomycetaceae</taxon>
        <taxon>Planctopirus</taxon>
    </lineage>
</organism>
<name>A0A518GRM3_9PLAN</name>
<dbReference type="Proteomes" id="UP000315349">
    <property type="component" value="Chromosome"/>
</dbReference>
<dbReference type="Pfam" id="PF12006">
    <property type="entry name" value="DUF3500"/>
    <property type="match status" value="1"/>
</dbReference>
<sequence length="361" mass="40228">MNPIEHPVGKASLINDCCQNPIEQKPAAPSRRVFVKTAALASAATMLAHSSSSLLRAEEKSAAAPTSENLVKTLFQSLTPEQREEVCYDWDYKDDRGVLRTHVSNNWQISDANIGSKLFTKDQQEMIEAMFWGLYHPDWHDRIRKQLKDDAGGYGKHQSIAIFGDPEKGPFELVMTGRHLTIRCDGDTTPHACFGGPIFYGHAAEAFNEEPSHKGNVFWPQALKANSLYTMLDGKQREQALAPQAPPEAQVNFGSQKAPVGLLVAEMSKDQQAFAADILATLVEPYRQIDRDEVMKCLAAQGGLDQCRLTFYRSNDLGSDGVWDNWRIEGPAFVWHYRGAPHVHVWVNIADTSNYAITTRG</sequence>
<dbReference type="AlphaFoldDB" id="A0A518GRM3"/>
<dbReference type="OrthoDB" id="240568at2"/>
<dbReference type="InterPro" id="IPR006311">
    <property type="entry name" value="TAT_signal"/>
</dbReference>
<gene>
    <name evidence="1" type="ORF">Spb1_31760</name>
</gene>
<protein>
    <recommendedName>
        <fullName evidence="3">DUF3500 domain-containing protein</fullName>
    </recommendedName>
</protein>
<reference evidence="1 2" key="1">
    <citation type="submission" date="2019-02" db="EMBL/GenBank/DDBJ databases">
        <title>Deep-cultivation of Planctomycetes and their phenomic and genomic characterization uncovers novel biology.</title>
        <authorList>
            <person name="Wiegand S."/>
            <person name="Jogler M."/>
            <person name="Boedeker C."/>
            <person name="Pinto D."/>
            <person name="Vollmers J."/>
            <person name="Rivas-Marin E."/>
            <person name="Kohn T."/>
            <person name="Peeters S.H."/>
            <person name="Heuer A."/>
            <person name="Rast P."/>
            <person name="Oberbeckmann S."/>
            <person name="Bunk B."/>
            <person name="Jeske O."/>
            <person name="Meyerdierks A."/>
            <person name="Storesund J.E."/>
            <person name="Kallscheuer N."/>
            <person name="Luecker S."/>
            <person name="Lage O.M."/>
            <person name="Pohl T."/>
            <person name="Merkel B.J."/>
            <person name="Hornburger P."/>
            <person name="Mueller R.-W."/>
            <person name="Bruemmer F."/>
            <person name="Labrenz M."/>
            <person name="Spormann A.M."/>
            <person name="Op den Camp H."/>
            <person name="Overmann J."/>
            <person name="Amann R."/>
            <person name="Jetten M.S.M."/>
            <person name="Mascher T."/>
            <person name="Medema M.H."/>
            <person name="Devos D.P."/>
            <person name="Kaster A.-K."/>
            <person name="Ovreas L."/>
            <person name="Rohde M."/>
            <person name="Galperin M.Y."/>
            <person name="Jogler C."/>
        </authorList>
    </citation>
    <scope>NUCLEOTIDE SEQUENCE [LARGE SCALE GENOMIC DNA]</scope>
    <source>
        <strain evidence="1 2">Spb1</strain>
    </source>
</reference>
<evidence type="ECO:0000313" key="1">
    <source>
        <dbReference type="EMBL" id="QDV31232.1"/>
    </source>
</evidence>
<evidence type="ECO:0008006" key="3">
    <source>
        <dbReference type="Google" id="ProtNLM"/>
    </source>
</evidence>
<dbReference type="KEGG" id="peh:Spb1_31760"/>
<keyword evidence="2" id="KW-1185">Reference proteome</keyword>
<dbReference type="InterPro" id="IPR021889">
    <property type="entry name" value="DUF3500"/>
</dbReference>
<dbReference type="PROSITE" id="PS51318">
    <property type="entry name" value="TAT"/>
    <property type="match status" value="1"/>
</dbReference>
<dbReference type="RefSeq" id="WP_145301795.1">
    <property type="nucleotide sequence ID" value="NZ_CP036299.1"/>
</dbReference>
<proteinExistence type="predicted"/>
<evidence type="ECO:0000313" key="2">
    <source>
        <dbReference type="Proteomes" id="UP000315349"/>
    </source>
</evidence>